<comment type="caution">
    <text evidence="4">The sequence shown here is derived from an EMBL/GenBank/DDBJ whole genome shotgun (WGS) entry which is preliminary data.</text>
</comment>
<keyword evidence="2 3" id="KW-0040">ANK repeat</keyword>
<dbReference type="Gene3D" id="1.25.40.20">
    <property type="entry name" value="Ankyrin repeat-containing domain"/>
    <property type="match status" value="3"/>
</dbReference>
<organism evidence="4 5">
    <name type="scientific">Phialemonium thermophilum</name>
    <dbReference type="NCBI Taxonomy" id="223376"/>
    <lineage>
        <taxon>Eukaryota</taxon>
        <taxon>Fungi</taxon>
        <taxon>Dikarya</taxon>
        <taxon>Ascomycota</taxon>
        <taxon>Pezizomycotina</taxon>
        <taxon>Sordariomycetes</taxon>
        <taxon>Sordariomycetidae</taxon>
        <taxon>Cephalothecales</taxon>
        <taxon>Cephalothecaceae</taxon>
        <taxon>Phialemonium</taxon>
    </lineage>
</organism>
<proteinExistence type="predicted"/>
<dbReference type="PROSITE" id="PS50297">
    <property type="entry name" value="ANK_REP_REGION"/>
    <property type="match status" value="3"/>
</dbReference>
<name>A0ABR3VWS1_9PEZI</name>
<sequence>MVLGVGADSNVQDDLGLSALHYVAMRGSIKVASTLVSSGADVNAVDVCKNTFLHWAAYYGHGDFITMFWSAYSPLMINKDGRTLLHLAVIGWGDDKTRNSQKPGDIKGDTTQEEREALVRALLDRGLLRNQEDTWKRLPLHYAAIRGSVNLVKVLLSAPSQATLRRLDRDNIMSRDNNGNLPFHYAIKGGHHAVARLLLEHGGKGLVDELANQELHVIAGTEIIFSHQTALHFAVEEGNEEMVQLLLAHGANSTIEDRSGRTPIDIARDLRYTTILDLLKQASDTKHKRSKCAKRRRVQTST</sequence>
<dbReference type="Proteomes" id="UP001586593">
    <property type="component" value="Unassembled WGS sequence"/>
</dbReference>
<keyword evidence="1" id="KW-0677">Repeat</keyword>
<evidence type="ECO:0000313" key="5">
    <source>
        <dbReference type="Proteomes" id="UP001586593"/>
    </source>
</evidence>
<dbReference type="InterPro" id="IPR036770">
    <property type="entry name" value="Ankyrin_rpt-contain_sf"/>
</dbReference>
<feature type="repeat" description="ANK" evidence="3">
    <location>
        <begin position="178"/>
        <end position="202"/>
    </location>
</feature>
<protein>
    <submittedName>
        <fullName evidence="4">Uncharacterized protein</fullName>
    </submittedName>
</protein>
<dbReference type="SUPFAM" id="SSF48403">
    <property type="entry name" value="Ankyrin repeat"/>
    <property type="match status" value="1"/>
</dbReference>
<dbReference type="Pfam" id="PF12796">
    <property type="entry name" value="Ank_2"/>
    <property type="match status" value="2"/>
</dbReference>
<feature type="repeat" description="ANK" evidence="3">
    <location>
        <begin position="15"/>
        <end position="47"/>
    </location>
</feature>
<feature type="repeat" description="ANK" evidence="3">
    <location>
        <begin position="226"/>
        <end position="258"/>
    </location>
</feature>
<evidence type="ECO:0000313" key="4">
    <source>
        <dbReference type="EMBL" id="KAL1847119.1"/>
    </source>
</evidence>
<dbReference type="EMBL" id="JAZHXJ010000997">
    <property type="protein sequence ID" value="KAL1847119.1"/>
    <property type="molecule type" value="Genomic_DNA"/>
</dbReference>
<gene>
    <name evidence="4" type="ORF">VTK73DRAFT_10420</name>
</gene>
<evidence type="ECO:0000256" key="2">
    <source>
        <dbReference type="ARBA" id="ARBA00023043"/>
    </source>
</evidence>
<dbReference type="Pfam" id="PF13637">
    <property type="entry name" value="Ank_4"/>
    <property type="match status" value="1"/>
</dbReference>
<dbReference type="InterPro" id="IPR002110">
    <property type="entry name" value="Ankyrin_rpt"/>
</dbReference>
<dbReference type="PANTHER" id="PTHR24171">
    <property type="entry name" value="ANKYRIN REPEAT DOMAIN-CONTAINING PROTEIN 39-RELATED"/>
    <property type="match status" value="1"/>
</dbReference>
<keyword evidence="5" id="KW-1185">Reference proteome</keyword>
<dbReference type="SMART" id="SM00248">
    <property type="entry name" value="ANK"/>
    <property type="match status" value="7"/>
</dbReference>
<dbReference type="PROSITE" id="PS50088">
    <property type="entry name" value="ANK_REPEAT"/>
    <property type="match status" value="3"/>
</dbReference>
<evidence type="ECO:0000256" key="1">
    <source>
        <dbReference type="ARBA" id="ARBA00022737"/>
    </source>
</evidence>
<accession>A0ABR3VWS1</accession>
<reference evidence="4 5" key="1">
    <citation type="journal article" date="2024" name="Commun. Biol.">
        <title>Comparative genomic analysis of thermophilic fungi reveals convergent evolutionary adaptations and gene losses.</title>
        <authorList>
            <person name="Steindorff A.S."/>
            <person name="Aguilar-Pontes M.V."/>
            <person name="Robinson A.J."/>
            <person name="Andreopoulos B."/>
            <person name="LaButti K."/>
            <person name="Kuo A."/>
            <person name="Mondo S."/>
            <person name="Riley R."/>
            <person name="Otillar R."/>
            <person name="Haridas S."/>
            <person name="Lipzen A."/>
            <person name="Grimwood J."/>
            <person name="Schmutz J."/>
            <person name="Clum A."/>
            <person name="Reid I.D."/>
            <person name="Moisan M.C."/>
            <person name="Butler G."/>
            <person name="Nguyen T.T.M."/>
            <person name="Dewar K."/>
            <person name="Conant G."/>
            <person name="Drula E."/>
            <person name="Henrissat B."/>
            <person name="Hansel C."/>
            <person name="Singer S."/>
            <person name="Hutchinson M.I."/>
            <person name="de Vries R.P."/>
            <person name="Natvig D.O."/>
            <person name="Powell A.J."/>
            <person name="Tsang A."/>
            <person name="Grigoriev I.V."/>
        </authorList>
    </citation>
    <scope>NUCLEOTIDE SEQUENCE [LARGE SCALE GENOMIC DNA]</scope>
    <source>
        <strain evidence="4 5">ATCC 24622</strain>
    </source>
</reference>
<evidence type="ECO:0000256" key="3">
    <source>
        <dbReference type="PROSITE-ProRule" id="PRU00023"/>
    </source>
</evidence>